<dbReference type="PRINTS" id="PR00455">
    <property type="entry name" value="HTHTETR"/>
</dbReference>
<dbReference type="Pfam" id="PF17754">
    <property type="entry name" value="TetR_C_14"/>
    <property type="match status" value="1"/>
</dbReference>
<dbReference type="InterPro" id="IPR009057">
    <property type="entry name" value="Homeodomain-like_sf"/>
</dbReference>
<dbReference type="PANTHER" id="PTHR30055:SF238">
    <property type="entry name" value="MYCOFACTOCIN BIOSYNTHESIS TRANSCRIPTIONAL REGULATOR MFTR-RELATED"/>
    <property type="match status" value="1"/>
</dbReference>
<evidence type="ECO:0000256" key="2">
    <source>
        <dbReference type="ARBA" id="ARBA00023125"/>
    </source>
</evidence>
<dbReference type="EMBL" id="QEKW01000001">
    <property type="protein sequence ID" value="PVZ14514.1"/>
    <property type="molecule type" value="Genomic_DNA"/>
</dbReference>
<gene>
    <name evidence="6" type="ORF">C8D89_101379</name>
</gene>
<feature type="DNA-binding region" description="H-T-H motif" evidence="4">
    <location>
        <begin position="33"/>
        <end position="52"/>
    </location>
</feature>
<dbReference type="OrthoDB" id="956698at2"/>
<dbReference type="SUPFAM" id="SSF46689">
    <property type="entry name" value="Homeodomain-like"/>
    <property type="match status" value="1"/>
</dbReference>
<dbReference type="AlphaFoldDB" id="A0A2U1FQU4"/>
<dbReference type="GO" id="GO:0000976">
    <property type="term" value="F:transcription cis-regulatory region binding"/>
    <property type="evidence" value="ECO:0007669"/>
    <property type="project" value="TreeGrafter"/>
</dbReference>
<feature type="domain" description="HTH tetR-type" evidence="5">
    <location>
        <begin position="10"/>
        <end position="70"/>
    </location>
</feature>
<dbReference type="InterPro" id="IPR041347">
    <property type="entry name" value="MftR_C"/>
</dbReference>
<dbReference type="Proteomes" id="UP000245639">
    <property type="component" value="Unassembled WGS sequence"/>
</dbReference>
<reference evidence="6 7" key="1">
    <citation type="submission" date="2018-04" db="EMBL/GenBank/DDBJ databases">
        <title>Genomic Encyclopedia of Type Strains, Phase IV (KMG-IV): sequencing the most valuable type-strain genomes for metagenomic binning, comparative biology and taxonomic classification.</title>
        <authorList>
            <person name="Goeker M."/>
        </authorList>
    </citation>
    <scope>NUCLEOTIDE SEQUENCE [LARGE SCALE GENOMIC DNA]</scope>
    <source>
        <strain evidence="6 7">DSM 45771</strain>
    </source>
</reference>
<dbReference type="PANTHER" id="PTHR30055">
    <property type="entry name" value="HTH-TYPE TRANSCRIPTIONAL REGULATOR RUTR"/>
    <property type="match status" value="1"/>
</dbReference>
<dbReference type="Gene3D" id="1.10.10.60">
    <property type="entry name" value="Homeodomain-like"/>
    <property type="match status" value="1"/>
</dbReference>
<name>A0A2U1FQU4_9PSEU</name>
<dbReference type="InterPro" id="IPR050109">
    <property type="entry name" value="HTH-type_TetR-like_transc_reg"/>
</dbReference>
<keyword evidence="2 4" id="KW-0238">DNA-binding</keyword>
<evidence type="ECO:0000256" key="1">
    <source>
        <dbReference type="ARBA" id="ARBA00023015"/>
    </source>
</evidence>
<dbReference type="InterPro" id="IPR001647">
    <property type="entry name" value="HTH_TetR"/>
</dbReference>
<evidence type="ECO:0000313" key="7">
    <source>
        <dbReference type="Proteomes" id="UP000245639"/>
    </source>
</evidence>
<evidence type="ECO:0000256" key="3">
    <source>
        <dbReference type="ARBA" id="ARBA00023163"/>
    </source>
</evidence>
<keyword evidence="7" id="KW-1185">Reference proteome</keyword>
<dbReference type="Pfam" id="PF00440">
    <property type="entry name" value="TetR_N"/>
    <property type="match status" value="1"/>
</dbReference>
<evidence type="ECO:0000259" key="5">
    <source>
        <dbReference type="PROSITE" id="PS50977"/>
    </source>
</evidence>
<evidence type="ECO:0000256" key="4">
    <source>
        <dbReference type="PROSITE-ProRule" id="PRU00335"/>
    </source>
</evidence>
<proteinExistence type="predicted"/>
<protein>
    <submittedName>
        <fullName evidence="6">TetR family transcriptional regulator</fullName>
    </submittedName>
</protein>
<dbReference type="Gene3D" id="1.10.357.10">
    <property type="entry name" value="Tetracycline Repressor, domain 2"/>
    <property type="match status" value="1"/>
</dbReference>
<accession>A0A2U1FQU4</accession>
<comment type="caution">
    <text evidence="6">The sequence shown here is derived from an EMBL/GenBank/DDBJ whole genome shotgun (WGS) entry which is preliminary data.</text>
</comment>
<organism evidence="6 7">
    <name type="scientific">Actinomycetospora cinnamomea</name>
    <dbReference type="NCBI Taxonomy" id="663609"/>
    <lineage>
        <taxon>Bacteria</taxon>
        <taxon>Bacillati</taxon>
        <taxon>Actinomycetota</taxon>
        <taxon>Actinomycetes</taxon>
        <taxon>Pseudonocardiales</taxon>
        <taxon>Pseudonocardiaceae</taxon>
        <taxon>Actinomycetospora</taxon>
    </lineage>
</organism>
<dbReference type="RefSeq" id="WP_116706862.1">
    <property type="nucleotide sequence ID" value="NZ_QEKW01000001.1"/>
</dbReference>
<dbReference type="GO" id="GO:0003700">
    <property type="term" value="F:DNA-binding transcription factor activity"/>
    <property type="evidence" value="ECO:0007669"/>
    <property type="project" value="TreeGrafter"/>
</dbReference>
<sequence length="198" mass="21100">MTGLRERKKAATRRAIQDHALRLFLDRGYDRTTVADIAEAAGVSPMTFFRYFPTKEDVVEYDEYDPVLAELVVARPAEEHALAAVGAAVAAALATLGEGELATVLVRTRLVLRTPALRARRSAGEGATRDLLAGALARREGREDATHAHRVAAAAAVAALTTALEIWVDEDGRRHLAAVVDEAFGALLDGVGHRAPGG</sequence>
<evidence type="ECO:0000313" key="6">
    <source>
        <dbReference type="EMBL" id="PVZ14514.1"/>
    </source>
</evidence>
<keyword evidence="3" id="KW-0804">Transcription</keyword>
<dbReference type="PROSITE" id="PS50977">
    <property type="entry name" value="HTH_TETR_2"/>
    <property type="match status" value="1"/>
</dbReference>
<keyword evidence="1" id="KW-0805">Transcription regulation</keyword>